<evidence type="ECO:0000313" key="1">
    <source>
        <dbReference type="EMBL" id="KAJ2968386.1"/>
    </source>
</evidence>
<organism evidence="1 2">
    <name type="scientific">Zarea fungicola</name>
    <dbReference type="NCBI Taxonomy" id="93591"/>
    <lineage>
        <taxon>Eukaryota</taxon>
        <taxon>Fungi</taxon>
        <taxon>Dikarya</taxon>
        <taxon>Ascomycota</taxon>
        <taxon>Pezizomycotina</taxon>
        <taxon>Sordariomycetes</taxon>
        <taxon>Hypocreomycetidae</taxon>
        <taxon>Hypocreales</taxon>
        <taxon>Cordycipitaceae</taxon>
        <taxon>Zarea</taxon>
    </lineage>
</organism>
<dbReference type="Proteomes" id="UP001143910">
    <property type="component" value="Unassembled WGS sequence"/>
</dbReference>
<protein>
    <submittedName>
        <fullName evidence="1">Uncharacterized protein</fullName>
    </submittedName>
</protein>
<dbReference type="EMBL" id="JANJQO010002013">
    <property type="protein sequence ID" value="KAJ2968386.1"/>
    <property type="molecule type" value="Genomic_DNA"/>
</dbReference>
<comment type="caution">
    <text evidence="1">The sequence shown here is derived from an EMBL/GenBank/DDBJ whole genome shotgun (WGS) entry which is preliminary data.</text>
</comment>
<gene>
    <name evidence="1" type="ORF">NQ176_g9205</name>
</gene>
<proteinExistence type="predicted"/>
<sequence length="580" mass="64662">MPLQRLSSVDSHGAPGSNNGDTSGEDSATLNLGAQSDLRNDDALEDPSFDPSHPDAPLQARARMPVRLPPRKRHEAEYMHKQGCFNMLPDEICDELIRCYFQHVHFFLPIIDVPVFLNDYCTRGSQSINPLLLWSIFLASANCLYDLDQGTDKLTLIRSVILLAFWYSDAQDHTGAWYWIGIAISMAQAINLHRIPAANGRGSDYSTGPLSSMRRIWWSLVVRDRWIAIAKGRPMRIHNDSYDLDMPTRDDVLSELKQVKVHALSKFIPTNSPSLTEMWLRNVQISDILGHVLQIHYRVKGPEPSPAEVDQASRLLDGLALGADVDNENDDIRIHTLQTELLYQATIAILYRPYVLGAVGKSTFDSSEKWQRNAIRRAREAAACTNSLLESLIELDAIKYLKPMMITAMVPATQIHLADCKSDNTLTRGLGRNKLQLCMLVFADLRATYWSADVMYRLFQRAQTLLAEQDARPTSHEVPIHSATPGGELHQVPNQLLAENAQAAPPPLIPPVPPAGAMSVNPMGQPLWSGASPQFSDVDQLLSPGFSLSQEMFLDFFPNYPAGNYGNLAVPPVPTYYSQQ</sequence>
<keyword evidence="2" id="KW-1185">Reference proteome</keyword>
<name>A0ACC1MP25_9HYPO</name>
<evidence type="ECO:0000313" key="2">
    <source>
        <dbReference type="Proteomes" id="UP001143910"/>
    </source>
</evidence>
<accession>A0ACC1MP25</accession>
<reference evidence="1" key="1">
    <citation type="submission" date="2022-08" db="EMBL/GenBank/DDBJ databases">
        <title>Genome Sequence of Lecanicillium fungicola.</title>
        <authorList>
            <person name="Buettner E."/>
        </authorList>
    </citation>
    <scope>NUCLEOTIDE SEQUENCE</scope>
    <source>
        <strain evidence="1">Babe33</strain>
    </source>
</reference>